<dbReference type="EMBL" id="JASBAN010000001">
    <property type="protein sequence ID" value="MDI2112768.1"/>
    <property type="molecule type" value="Genomic_DNA"/>
</dbReference>
<evidence type="ECO:0000256" key="1">
    <source>
        <dbReference type="ARBA" id="ARBA00006739"/>
    </source>
</evidence>
<keyword evidence="2" id="KW-0328">Glycosyltransferase</keyword>
<comment type="similarity">
    <text evidence="1">Belongs to the glycosyltransferase 2 family.</text>
</comment>
<organism evidence="5 6">
    <name type="scientific">Commensalibacter nepenthis</name>
    <dbReference type="NCBI Taxonomy" id="3043872"/>
    <lineage>
        <taxon>Bacteria</taxon>
        <taxon>Pseudomonadati</taxon>
        <taxon>Pseudomonadota</taxon>
        <taxon>Alphaproteobacteria</taxon>
        <taxon>Acetobacterales</taxon>
        <taxon>Acetobacteraceae</taxon>
    </lineage>
</organism>
<keyword evidence="6" id="KW-1185">Reference proteome</keyword>
<sequence length="314" mass="36189">MSINHNNFEALKMKIGIAITTYNRAEYLIEQIKLIRKFSLGDYELIVCDDGSSDNTIELLEKEGVSYISCENKGIAWNKNRGLYYLANYTSCDAFLLLDDDILPCMYGWDVEWCQGALLHGHMNYISDFVNAPIVFGRCTAHNPGLCGLVQGAALAISREALQFVGYMDNRFGRYGHEHTEYTHRFVKAGFGGIIRKDQTMLFAIMNSGLEMNHLPSSGSLEEAKKNEHLLRELSNEPLYRFPWFNEQQRQDFLSEFDGVGYKIIIPEWEILKDFDRDFYLNTYPDVRASNIDPVTHYLLHGCRENRKCKPDEN</sequence>
<dbReference type="PANTHER" id="PTHR43179:SF12">
    <property type="entry name" value="GALACTOFURANOSYLTRANSFERASE GLFT2"/>
    <property type="match status" value="1"/>
</dbReference>
<dbReference type="Pfam" id="PF00535">
    <property type="entry name" value="Glycos_transf_2"/>
    <property type="match status" value="1"/>
</dbReference>
<dbReference type="PANTHER" id="PTHR43179">
    <property type="entry name" value="RHAMNOSYLTRANSFERASE WBBL"/>
    <property type="match status" value="1"/>
</dbReference>
<dbReference type="SUPFAM" id="SSF53448">
    <property type="entry name" value="Nucleotide-diphospho-sugar transferases"/>
    <property type="match status" value="1"/>
</dbReference>
<dbReference type="Gene3D" id="3.90.550.10">
    <property type="entry name" value="Spore Coat Polysaccharide Biosynthesis Protein SpsA, Chain A"/>
    <property type="match status" value="1"/>
</dbReference>
<evidence type="ECO:0000256" key="3">
    <source>
        <dbReference type="ARBA" id="ARBA00022679"/>
    </source>
</evidence>
<protein>
    <submittedName>
        <fullName evidence="5">Glycosyltransferase</fullName>
    </submittedName>
</protein>
<dbReference type="CDD" id="cd00761">
    <property type="entry name" value="Glyco_tranf_GTA_type"/>
    <property type="match status" value="1"/>
</dbReference>
<proteinExistence type="inferred from homology"/>
<keyword evidence="3" id="KW-0808">Transferase</keyword>
<reference evidence="5" key="1">
    <citation type="submission" date="2023-05" db="EMBL/GenBank/DDBJ databases">
        <title>Whole genome sequence of Commensalibacter sp.</title>
        <authorList>
            <person name="Charoenyingcharoen P."/>
            <person name="Yukphan P."/>
        </authorList>
    </citation>
    <scope>NUCLEOTIDE SEQUENCE</scope>
    <source>
        <strain evidence="5">TBRC 10068</strain>
    </source>
</reference>
<feature type="domain" description="Glycosyltransferase 2-like" evidence="4">
    <location>
        <begin position="17"/>
        <end position="102"/>
    </location>
</feature>
<evidence type="ECO:0000259" key="4">
    <source>
        <dbReference type="Pfam" id="PF00535"/>
    </source>
</evidence>
<dbReference type="RefSeq" id="WP_281462399.1">
    <property type="nucleotide sequence ID" value="NZ_JASBAN010000001.1"/>
</dbReference>
<dbReference type="InterPro" id="IPR001173">
    <property type="entry name" value="Glyco_trans_2-like"/>
</dbReference>
<name>A0ABT6Q795_9PROT</name>
<evidence type="ECO:0000313" key="5">
    <source>
        <dbReference type="EMBL" id="MDI2112768.1"/>
    </source>
</evidence>
<dbReference type="Proteomes" id="UP001431775">
    <property type="component" value="Unassembled WGS sequence"/>
</dbReference>
<accession>A0ABT6Q795</accession>
<evidence type="ECO:0000256" key="2">
    <source>
        <dbReference type="ARBA" id="ARBA00022676"/>
    </source>
</evidence>
<evidence type="ECO:0000313" key="6">
    <source>
        <dbReference type="Proteomes" id="UP001431775"/>
    </source>
</evidence>
<dbReference type="InterPro" id="IPR029044">
    <property type="entry name" value="Nucleotide-diphossugar_trans"/>
</dbReference>
<comment type="caution">
    <text evidence="5">The sequence shown here is derived from an EMBL/GenBank/DDBJ whole genome shotgun (WGS) entry which is preliminary data.</text>
</comment>
<gene>
    <name evidence="5" type="ORF">QJV33_05640</name>
</gene>